<dbReference type="GO" id="GO:0000911">
    <property type="term" value="P:cytokinesis by cell plate formation"/>
    <property type="evidence" value="ECO:0007669"/>
    <property type="project" value="TreeGrafter"/>
</dbReference>
<dbReference type="Proteomes" id="UP001189122">
    <property type="component" value="Unassembled WGS sequence"/>
</dbReference>
<dbReference type="AlphaFoldDB" id="A0A7I8JFQ4"/>
<feature type="compositionally biased region" description="Basic and acidic residues" evidence="1">
    <location>
        <begin position="336"/>
        <end position="345"/>
    </location>
</feature>
<feature type="region of interest" description="Disordered" evidence="1">
    <location>
        <begin position="328"/>
        <end position="364"/>
    </location>
</feature>
<dbReference type="GO" id="GO:0005875">
    <property type="term" value="C:microtubule associated complex"/>
    <property type="evidence" value="ECO:0007669"/>
    <property type="project" value="TreeGrafter"/>
</dbReference>
<accession>A0A7I8JFQ4</accession>
<evidence type="ECO:0000313" key="3">
    <source>
        <dbReference type="Proteomes" id="UP001189122"/>
    </source>
</evidence>
<dbReference type="PANTHER" id="PTHR35728:SF1">
    <property type="entry name" value="MICROTUBULE-BINDING PROTEIN TANGLED-RELATED"/>
    <property type="match status" value="1"/>
</dbReference>
<reference evidence="2 3" key="1">
    <citation type="submission" date="2019-12" db="EMBL/GenBank/DDBJ databases">
        <authorList>
            <person name="Scholz U."/>
            <person name="Mascher M."/>
            <person name="Fiebig A."/>
        </authorList>
    </citation>
    <scope>NUCLEOTIDE SEQUENCE</scope>
</reference>
<evidence type="ECO:0000256" key="1">
    <source>
        <dbReference type="SAM" id="MobiDB-lite"/>
    </source>
</evidence>
<name>A0A7I8JFQ4_SPIIN</name>
<keyword evidence="3" id="KW-1185">Reference proteome</keyword>
<dbReference type="GO" id="GO:0008017">
    <property type="term" value="F:microtubule binding"/>
    <property type="evidence" value="ECO:0007669"/>
    <property type="project" value="InterPro"/>
</dbReference>
<dbReference type="InterPro" id="IPR044709">
    <property type="entry name" value="TAN1"/>
</dbReference>
<feature type="compositionally biased region" description="Basic and acidic residues" evidence="1">
    <location>
        <begin position="354"/>
        <end position="364"/>
    </location>
</feature>
<dbReference type="GO" id="GO:0009574">
    <property type="term" value="C:preprophase band"/>
    <property type="evidence" value="ECO:0007669"/>
    <property type="project" value="TreeGrafter"/>
</dbReference>
<dbReference type="EMBL" id="LR743599">
    <property type="protein sequence ID" value="CAA2629726.1"/>
    <property type="molecule type" value="Genomic_DNA"/>
</dbReference>
<protein>
    <submittedName>
        <fullName evidence="2">Uncharacterized protein</fullName>
    </submittedName>
</protein>
<feature type="region of interest" description="Disordered" evidence="1">
    <location>
        <begin position="143"/>
        <end position="214"/>
    </location>
</feature>
<proteinExistence type="predicted"/>
<gene>
    <name evidence="2" type="ORF">SI7747_12015364</name>
</gene>
<dbReference type="PANTHER" id="PTHR35728">
    <property type="entry name" value="MICROTUBULE-BINDING PROTEIN TANGLED-RELATED"/>
    <property type="match status" value="1"/>
</dbReference>
<dbReference type="EMBL" id="CACRZD030000012">
    <property type="protein sequence ID" value="CAA6668969.1"/>
    <property type="molecule type" value="Genomic_DNA"/>
</dbReference>
<organism evidence="2">
    <name type="scientific">Spirodela intermedia</name>
    <name type="common">Intermediate duckweed</name>
    <dbReference type="NCBI Taxonomy" id="51605"/>
    <lineage>
        <taxon>Eukaryota</taxon>
        <taxon>Viridiplantae</taxon>
        <taxon>Streptophyta</taxon>
        <taxon>Embryophyta</taxon>
        <taxon>Tracheophyta</taxon>
        <taxon>Spermatophyta</taxon>
        <taxon>Magnoliopsida</taxon>
        <taxon>Liliopsida</taxon>
        <taxon>Araceae</taxon>
        <taxon>Lemnoideae</taxon>
        <taxon>Spirodela</taxon>
    </lineage>
</organism>
<evidence type="ECO:0000313" key="2">
    <source>
        <dbReference type="EMBL" id="CAA2629726.1"/>
    </source>
</evidence>
<dbReference type="GO" id="GO:2000694">
    <property type="term" value="P:regulation of phragmoplast microtubule organization"/>
    <property type="evidence" value="ECO:0007669"/>
    <property type="project" value="InterPro"/>
</dbReference>
<sequence length="364" mass="39751">MVARTPASKEKRRAAAAVAVSPSVVRETVKKVEKCVARLQELQYTVTGGNKMVAGASLSPRSTRGYLRTSLRCKQETQRMKNAAARGSSAGRLPEKTGEWRRMSLPAMLLGETISEVLQASRFAKDVIVVAAKPSTRRVATATAAAVSTDPRTPVAGRRKSGGEITELRARRTREKQPLVGSSSRSPPVRRARARISFKPASPPNWREGTGRRPVAVAAQRVSPKSRPWAKKAVLFPNPVFSSPSSHHHRFSKTGSPVIAARLRQGPPHKFLIKSPPTAARLQVRVKSSQPASLSPLRLPSSSRPKMAVVARLRRSFSPSRLASRLVAMSPLRSGASKEKQRPLEQDEEEEDQLLDKNLRLVGS</sequence>